<gene>
    <name evidence="1" type="ORF">RF55_9798</name>
</gene>
<sequence length="255" mass="30155">MYRTCKPEYLPREVKDYELDEGLQSTNTMESIKKYLEIKHLVNAAADAVLKEKKNLHQMAKNYGIECSILHQKVSIMKLLETYLDNKFKYEAAVKAVLFEKQIIKFAAEKYQIDCRSLCEEIVWFSNSGEETYEFDRSFDSLLRTFTFKEELSLLKSLELWKTEGRPFCSCELCSLEKLLYIAYQFAQEKKIKYPKTWDIEKRATVGWLIGFEMAHSKLISKLVSRNECFRLPELRWKPDFATFVKFAGKKKIYN</sequence>
<dbReference type="Proteomes" id="UP000036403">
    <property type="component" value="Unassembled WGS sequence"/>
</dbReference>
<name>A0A0J7ND02_LASNI</name>
<protein>
    <submittedName>
        <fullName evidence="1">Protein fbxb-11</fullName>
    </submittedName>
</protein>
<reference evidence="1 2" key="1">
    <citation type="submission" date="2015-04" db="EMBL/GenBank/DDBJ databases">
        <title>Lasius niger genome sequencing.</title>
        <authorList>
            <person name="Konorov E.A."/>
            <person name="Nikitin M.A."/>
            <person name="Kirill M.V."/>
            <person name="Chang P."/>
        </authorList>
    </citation>
    <scope>NUCLEOTIDE SEQUENCE [LARGE SCALE GENOMIC DNA]</scope>
    <source>
        <tissue evidence="1">Whole</tissue>
    </source>
</reference>
<dbReference type="EMBL" id="LBMM01006632">
    <property type="protein sequence ID" value="KMQ90445.1"/>
    <property type="molecule type" value="Genomic_DNA"/>
</dbReference>
<keyword evidence="2" id="KW-1185">Reference proteome</keyword>
<evidence type="ECO:0000313" key="1">
    <source>
        <dbReference type="EMBL" id="KMQ90445.1"/>
    </source>
</evidence>
<organism evidence="1 2">
    <name type="scientific">Lasius niger</name>
    <name type="common">Black garden ant</name>
    <dbReference type="NCBI Taxonomy" id="67767"/>
    <lineage>
        <taxon>Eukaryota</taxon>
        <taxon>Metazoa</taxon>
        <taxon>Ecdysozoa</taxon>
        <taxon>Arthropoda</taxon>
        <taxon>Hexapoda</taxon>
        <taxon>Insecta</taxon>
        <taxon>Pterygota</taxon>
        <taxon>Neoptera</taxon>
        <taxon>Endopterygota</taxon>
        <taxon>Hymenoptera</taxon>
        <taxon>Apocrita</taxon>
        <taxon>Aculeata</taxon>
        <taxon>Formicoidea</taxon>
        <taxon>Formicidae</taxon>
        <taxon>Formicinae</taxon>
        <taxon>Lasius</taxon>
        <taxon>Lasius</taxon>
    </lineage>
</organism>
<evidence type="ECO:0000313" key="2">
    <source>
        <dbReference type="Proteomes" id="UP000036403"/>
    </source>
</evidence>
<comment type="caution">
    <text evidence="1">The sequence shown here is derived from an EMBL/GenBank/DDBJ whole genome shotgun (WGS) entry which is preliminary data.</text>
</comment>
<dbReference type="PaxDb" id="67767-A0A0J7ND02"/>
<dbReference type="OrthoDB" id="7548795at2759"/>
<proteinExistence type="predicted"/>
<dbReference type="AlphaFoldDB" id="A0A0J7ND02"/>
<accession>A0A0J7ND02</accession>